<evidence type="ECO:0000313" key="3">
    <source>
        <dbReference type="EMBL" id="CAL1382664.1"/>
    </source>
</evidence>
<dbReference type="Proteomes" id="UP001497516">
    <property type="component" value="Chromosome 4"/>
</dbReference>
<dbReference type="AlphaFoldDB" id="A0AAV2EA36"/>
<keyword evidence="4" id="KW-1185">Reference proteome</keyword>
<organism evidence="3 4">
    <name type="scientific">Linum trigynum</name>
    <dbReference type="NCBI Taxonomy" id="586398"/>
    <lineage>
        <taxon>Eukaryota</taxon>
        <taxon>Viridiplantae</taxon>
        <taxon>Streptophyta</taxon>
        <taxon>Embryophyta</taxon>
        <taxon>Tracheophyta</taxon>
        <taxon>Spermatophyta</taxon>
        <taxon>Magnoliopsida</taxon>
        <taxon>eudicotyledons</taxon>
        <taxon>Gunneridae</taxon>
        <taxon>Pentapetalae</taxon>
        <taxon>rosids</taxon>
        <taxon>fabids</taxon>
        <taxon>Malpighiales</taxon>
        <taxon>Linaceae</taxon>
        <taxon>Linum</taxon>
    </lineage>
</organism>
<gene>
    <name evidence="3" type="ORF">LTRI10_LOCUS23979</name>
</gene>
<feature type="domain" description="Retrotransposon Copia-like N-terminal" evidence="1">
    <location>
        <begin position="30"/>
        <end position="77"/>
    </location>
</feature>
<dbReference type="Pfam" id="PF14244">
    <property type="entry name" value="Retrotran_gag_3"/>
    <property type="match status" value="1"/>
</dbReference>
<protein>
    <recommendedName>
        <fullName evidence="5">Retrotransposon Copia-like N-terminal domain-containing protein</fullName>
    </recommendedName>
</protein>
<accession>A0AAV2EA36</accession>
<evidence type="ECO:0000259" key="1">
    <source>
        <dbReference type="Pfam" id="PF14244"/>
    </source>
</evidence>
<dbReference type="InterPro" id="IPR029472">
    <property type="entry name" value="Copia-like_N"/>
</dbReference>
<dbReference type="InterPro" id="IPR054722">
    <property type="entry name" value="PolX-like_BBD"/>
</dbReference>
<dbReference type="PANTHER" id="PTHR37610">
    <property type="entry name" value="CCHC-TYPE DOMAIN-CONTAINING PROTEIN"/>
    <property type="match status" value="1"/>
</dbReference>
<dbReference type="EMBL" id="OZ034817">
    <property type="protein sequence ID" value="CAL1382664.1"/>
    <property type="molecule type" value="Genomic_DNA"/>
</dbReference>
<evidence type="ECO:0000313" key="4">
    <source>
        <dbReference type="Proteomes" id="UP001497516"/>
    </source>
</evidence>
<name>A0AAV2EA36_9ROSI</name>
<reference evidence="3 4" key="1">
    <citation type="submission" date="2024-04" db="EMBL/GenBank/DDBJ databases">
        <authorList>
            <person name="Fracassetti M."/>
        </authorList>
    </citation>
    <scope>NUCLEOTIDE SEQUENCE [LARGE SCALE GENOMIC DNA]</scope>
</reference>
<proteinExistence type="predicted"/>
<sequence>MATNETHHDATASGEALNTQYPMEDPYFLHGSEKPSSLLFSEKLTLTNCNDWSRAIVNALAAKNKLGFLNSAIPEPAETYPKRNAWVKNNIMILSWIQQVVESEIRKTILSSKSAAEAWKSLQTRYCSGDIVRVAEIEEELCSLKQGTQTITEYYGKIITFRDELDNYQPLISCACTTTSHNTCQAMKLVHEYQETSYVIKFLRGLNEKFSAVRSQVLFGDELPNINKVFQRMLQHERQLYGTQRGKLIASLTTDTSALAIQGVNRRPNSTPKRPYCVFCKREGHTEDVCFVKHGYPPGMSTRPSHLNASATVIECTFCGKHGHPEDKYFKKHGFPANYVPRTTTSSYGRGRGYAHSIVTTPDDSVKLTKADYDKLMALVGKSRQHSTHTAAAFTTTTTPSGTCFLSSPNHINPNHSFIWILDTGASDHIVSCLDYLLHPIPLSGVFITLPTGQQIPATYKRTVHCTPELILKDALFVSGFSFNLVSVSKLTDQSSLSLTFHSNLYVIQDLEQKRVTGSARLTNVLYYLEAPSNPKIITVARSNIFYL</sequence>
<dbReference type="PANTHER" id="PTHR37610:SF97">
    <property type="entry name" value="RETROTRANSPOSON GAG DOMAIN-CONTAINING PROTEIN"/>
    <property type="match status" value="1"/>
</dbReference>
<feature type="domain" description="Retrovirus-related Pol polyprotein from transposon TNT 1-94-like beta-barrel" evidence="2">
    <location>
        <begin position="420"/>
        <end position="494"/>
    </location>
</feature>
<evidence type="ECO:0000259" key="2">
    <source>
        <dbReference type="Pfam" id="PF22936"/>
    </source>
</evidence>
<dbReference type="Pfam" id="PF22936">
    <property type="entry name" value="Pol_BBD"/>
    <property type="match status" value="1"/>
</dbReference>
<evidence type="ECO:0008006" key="5">
    <source>
        <dbReference type="Google" id="ProtNLM"/>
    </source>
</evidence>